<dbReference type="PROSITE" id="PS50005">
    <property type="entry name" value="TPR"/>
    <property type="match status" value="1"/>
</dbReference>
<dbReference type="Pfam" id="PF13181">
    <property type="entry name" value="TPR_8"/>
    <property type="match status" value="1"/>
</dbReference>
<dbReference type="InterPro" id="IPR019734">
    <property type="entry name" value="TPR_rpt"/>
</dbReference>
<dbReference type="PANTHER" id="PTHR44314:SF1">
    <property type="entry name" value="CILIA- AND FLAGELLA-ASSOCIATED PROTEIN 70"/>
    <property type="match status" value="1"/>
</dbReference>
<evidence type="ECO:0000256" key="3">
    <source>
        <dbReference type="PROSITE-ProRule" id="PRU00339"/>
    </source>
</evidence>
<organism evidence="4 5">
    <name type="scientific">SAR86 cluster bacterium</name>
    <dbReference type="NCBI Taxonomy" id="2030880"/>
    <lineage>
        <taxon>Bacteria</taxon>
        <taxon>Pseudomonadati</taxon>
        <taxon>Pseudomonadota</taxon>
        <taxon>Gammaproteobacteria</taxon>
        <taxon>SAR86 cluster</taxon>
    </lineage>
</organism>
<dbReference type="Proteomes" id="UP000744438">
    <property type="component" value="Unassembled WGS sequence"/>
</dbReference>
<dbReference type="EMBL" id="JADHQC010000002">
    <property type="protein sequence ID" value="MBL6811372.1"/>
    <property type="molecule type" value="Genomic_DNA"/>
</dbReference>
<evidence type="ECO:0000256" key="1">
    <source>
        <dbReference type="ARBA" id="ARBA00022737"/>
    </source>
</evidence>
<dbReference type="GO" id="GO:0070062">
    <property type="term" value="C:extracellular exosome"/>
    <property type="evidence" value="ECO:0007669"/>
    <property type="project" value="TreeGrafter"/>
</dbReference>
<feature type="repeat" description="TPR" evidence="3">
    <location>
        <begin position="136"/>
        <end position="169"/>
    </location>
</feature>
<dbReference type="PANTHER" id="PTHR44314">
    <property type="entry name" value="CILIA- AND FLAGELLA-ASSOCIATED PROTEIN 70"/>
    <property type="match status" value="1"/>
</dbReference>
<reference evidence="4" key="1">
    <citation type="submission" date="2020-10" db="EMBL/GenBank/DDBJ databases">
        <title>Microbiome of the Black Sea water column analyzed by genome centric metagenomics.</title>
        <authorList>
            <person name="Cabello-Yeves P.J."/>
            <person name="Callieri C."/>
            <person name="Picazo A."/>
            <person name="Mehrshad M."/>
            <person name="Haro-Moreno J.M."/>
            <person name="Roda-Garcia J."/>
            <person name="Dzembekova N."/>
            <person name="Slabakova V."/>
            <person name="Slabakova N."/>
            <person name="Moncheva S."/>
            <person name="Rodriguez-Valera F."/>
        </authorList>
    </citation>
    <scope>NUCLEOTIDE SEQUENCE</scope>
    <source>
        <strain evidence="4">BS307-5m-G49</strain>
    </source>
</reference>
<protein>
    <recommendedName>
        <fullName evidence="6">Tetratricopeptide repeat protein</fullName>
    </recommendedName>
</protein>
<dbReference type="InterPro" id="IPR011990">
    <property type="entry name" value="TPR-like_helical_dom_sf"/>
</dbReference>
<dbReference type="SUPFAM" id="SSF81901">
    <property type="entry name" value="HCP-like"/>
    <property type="match status" value="2"/>
</dbReference>
<keyword evidence="2 3" id="KW-0802">TPR repeat</keyword>
<dbReference type="Gene3D" id="1.25.40.10">
    <property type="entry name" value="Tetratricopeptide repeat domain"/>
    <property type="match status" value="2"/>
</dbReference>
<dbReference type="InterPro" id="IPR052628">
    <property type="entry name" value="CFAP70"/>
</dbReference>
<evidence type="ECO:0000313" key="5">
    <source>
        <dbReference type="Proteomes" id="UP000744438"/>
    </source>
</evidence>
<gene>
    <name evidence="4" type="ORF">ISQ63_00650</name>
</gene>
<comment type="caution">
    <text evidence="4">The sequence shown here is derived from an EMBL/GenBank/DDBJ whole genome shotgun (WGS) entry which is preliminary data.</text>
</comment>
<evidence type="ECO:0000256" key="2">
    <source>
        <dbReference type="ARBA" id="ARBA00022803"/>
    </source>
</evidence>
<evidence type="ECO:0000313" key="4">
    <source>
        <dbReference type="EMBL" id="MBL6811372.1"/>
    </source>
</evidence>
<dbReference type="SMART" id="SM00028">
    <property type="entry name" value="TPR"/>
    <property type="match status" value="5"/>
</dbReference>
<name>A0A937HZD5_9GAMM</name>
<keyword evidence="1" id="KW-0677">Repeat</keyword>
<dbReference type="AlphaFoldDB" id="A0A937HZD5"/>
<evidence type="ECO:0008006" key="6">
    <source>
        <dbReference type="Google" id="ProtNLM"/>
    </source>
</evidence>
<accession>A0A937HZD5</accession>
<sequence length="462" mass="53722">MIKILIFSFIFSGVIFSQNENQTEQTKFDFPGYTIKGCLGSDLSKPKRQVAKLPSKKAQAYLKDLFPFLRAETEDFVKAKNVLDRMKADKGLTESDKAQMYYYFAYIDSINEDLKSAKKNYIKFLSIEDADPRLKSNVISMLGQLSYSEGNYKTAIDYMEQWISMEANPSSLGFDIIAASYWQLKDKKRALKFSERALCVAKANKSKPKESTYNLLIALYNENQRIKDMLPLFEELVKFYPKKKYWTQLSGVYGELKEEKKQLSSLEAAHDQRLLDKETEYVSLYQLLMRAEAPLKAARVMQYGIEKKFVKENEKNLKYLAQGWHMAQELDKAEPVYEKAAIKSEEGELYIFLGQIYLATDRYKKAKQALQLGLKKGKLKDPVTVNILLGQVAYELQDFEDATKFFRTAIDRLSDIKIKDKKAREKKQDKLRTQALSWLTYTEKEKKRVEMLELRIKDLEES</sequence>
<proteinExistence type="predicted"/>